<comment type="similarity">
    <text evidence="4">Belongs to the membrane-bound acyltransferase family.</text>
</comment>
<keyword evidence="6" id="KW-0808">Transferase</keyword>
<keyword evidence="11 19" id="KW-0472">Membrane</keyword>
<dbReference type="Pfam" id="PF03062">
    <property type="entry name" value="MBOAT"/>
    <property type="match status" value="1"/>
</dbReference>
<dbReference type="PANTHER" id="PTHR13906:SF14">
    <property type="entry name" value="LYSOPHOSPHOLIPID ACYLTRANSFERASE 5"/>
    <property type="match status" value="1"/>
</dbReference>
<keyword evidence="8" id="KW-0256">Endoplasmic reticulum</keyword>
<comment type="pathway">
    <text evidence="3">Lipid metabolism; phospholipid metabolism.</text>
</comment>
<keyword evidence="7 19" id="KW-0812">Transmembrane</keyword>
<evidence type="ECO:0000256" key="2">
    <source>
        <dbReference type="ARBA" id="ARBA00004240"/>
    </source>
</evidence>
<feature type="transmembrane region" description="Helical" evidence="19">
    <location>
        <begin position="55"/>
        <end position="71"/>
    </location>
</feature>
<dbReference type="GO" id="GO:0006656">
    <property type="term" value="P:phosphatidylcholine biosynthetic process"/>
    <property type="evidence" value="ECO:0007669"/>
    <property type="project" value="TreeGrafter"/>
</dbReference>
<keyword evidence="13" id="KW-1208">Phospholipid metabolism</keyword>
<evidence type="ECO:0000256" key="4">
    <source>
        <dbReference type="ARBA" id="ARBA00010323"/>
    </source>
</evidence>
<dbReference type="AlphaFoldDB" id="A0A7R9LFX3"/>
<protein>
    <recommendedName>
        <fullName evidence="18">Lysophospholipid acyltransferase 5</fullName>
        <ecNumber evidence="16">2.3.1.23</ecNumber>
        <ecNumber evidence="17">2.3.1.n6</ecNumber>
    </recommendedName>
</protein>
<reference evidence="20" key="1">
    <citation type="submission" date="2020-11" db="EMBL/GenBank/DDBJ databases">
        <authorList>
            <person name="Tran Van P."/>
        </authorList>
    </citation>
    <scope>NUCLEOTIDE SEQUENCE</scope>
</reference>
<comment type="subcellular location">
    <subcellularLocation>
        <location evidence="2">Endoplasmic reticulum</location>
    </subcellularLocation>
    <subcellularLocation>
        <location evidence="1">Membrane</location>
        <topology evidence="1">Multi-pass membrane protein</topology>
    </subcellularLocation>
</comment>
<dbReference type="InterPro" id="IPR004299">
    <property type="entry name" value="MBOAT_fam"/>
</dbReference>
<evidence type="ECO:0000256" key="1">
    <source>
        <dbReference type="ARBA" id="ARBA00004141"/>
    </source>
</evidence>
<dbReference type="EC" id="2.3.1.23" evidence="16"/>
<evidence type="ECO:0000313" key="20">
    <source>
        <dbReference type="EMBL" id="CAD7640969.1"/>
    </source>
</evidence>
<dbReference type="InterPro" id="IPR049941">
    <property type="entry name" value="LPLAT_7/PORCN-like"/>
</dbReference>
<keyword evidence="12" id="KW-0594">Phospholipid biosynthesis</keyword>
<evidence type="ECO:0000256" key="17">
    <source>
        <dbReference type="ARBA" id="ARBA00038923"/>
    </source>
</evidence>
<evidence type="ECO:0000256" key="15">
    <source>
        <dbReference type="ARBA" id="ARBA00025707"/>
    </source>
</evidence>
<evidence type="ECO:0000256" key="14">
    <source>
        <dbReference type="ARBA" id="ARBA00023315"/>
    </source>
</evidence>
<evidence type="ECO:0000256" key="16">
    <source>
        <dbReference type="ARBA" id="ARBA00026120"/>
    </source>
</evidence>
<name>A0A7R9LFX3_9ACAR</name>
<evidence type="ECO:0000256" key="8">
    <source>
        <dbReference type="ARBA" id="ARBA00022824"/>
    </source>
</evidence>
<dbReference type="PANTHER" id="PTHR13906">
    <property type="entry name" value="PORCUPINE"/>
    <property type="match status" value="1"/>
</dbReference>
<evidence type="ECO:0000256" key="7">
    <source>
        <dbReference type="ARBA" id="ARBA00022692"/>
    </source>
</evidence>
<accession>A0A7R9LFX3</accession>
<sequence length="182" mass="20464">MDHIFNTIATKVGCHENALRLIVSAHLGIDTIHSVVNCLFVYTVLTLIGPKRSAVALNLTFCMTYLLWGYYVTQIGSEYSFTWTIPQCVLTLRLIALTFDVYDGHRNASIKSSNSSPNNAKKGSQTVDRQLINEDTAVAEIPTLLELLSHSYFPGSVLIGPQVKYKNYLKYIESNENFLPKW</sequence>
<dbReference type="OrthoDB" id="5974730at2759"/>
<keyword evidence="14" id="KW-0012">Acyltransferase</keyword>
<evidence type="ECO:0000256" key="18">
    <source>
        <dbReference type="ARBA" id="ARBA00039721"/>
    </source>
</evidence>
<proteinExistence type="inferred from homology"/>
<evidence type="ECO:0000256" key="13">
    <source>
        <dbReference type="ARBA" id="ARBA00023264"/>
    </source>
</evidence>
<dbReference type="GO" id="GO:0005783">
    <property type="term" value="C:endoplasmic reticulum"/>
    <property type="evidence" value="ECO:0007669"/>
    <property type="project" value="UniProtKB-SubCell"/>
</dbReference>
<evidence type="ECO:0000256" key="19">
    <source>
        <dbReference type="SAM" id="Phobius"/>
    </source>
</evidence>
<comment type="pathway">
    <text evidence="15">Phospholipid metabolism.</text>
</comment>
<evidence type="ECO:0000256" key="9">
    <source>
        <dbReference type="ARBA" id="ARBA00022989"/>
    </source>
</evidence>
<dbReference type="EMBL" id="OC915558">
    <property type="protein sequence ID" value="CAD7640969.1"/>
    <property type="molecule type" value="Genomic_DNA"/>
</dbReference>
<evidence type="ECO:0000256" key="11">
    <source>
        <dbReference type="ARBA" id="ARBA00023136"/>
    </source>
</evidence>
<dbReference type="Proteomes" id="UP000728032">
    <property type="component" value="Unassembled WGS sequence"/>
</dbReference>
<dbReference type="EMBL" id="CAJPVJ010000733">
    <property type="protein sequence ID" value="CAG2163269.1"/>
    <property type="molecule type" value="Genomic_DNA"/>
</dbReference>
<dbReference type="GO" id="GO:0030258">
    <property type="term" value="P:lipid modification"/>
    <property type="evidence" value="ECO:0007669"/>
    <property type="project" value="TreeGrafter"/>
</dbReference>
<keyword evidence="5" id="KW-0444">Lipid biosynthesis</keyword>
<keyword evidence="9 19" id="KW-1133">Transmembrane helix</keyword>
<keyword evidence="10" id="KW-0443">Lipid metabolism</keyword>
<gene>
    <name evidence="20" type="ORF">ONB1V03_LOCUS2852</name>
</gene>
<dbReference type="GO" id="GO:0016020">
    <property type="term" value="C:membrane"/>
    <property type="evidence" value="ECO:0007669"/>
    <property type="project" value="UniProtKB-SubCell"/>
</dbReference>
<evidence type="ECO:0000256" key="6">
    <source>
        <dbReference type="ARBA" id="ARBA00022679"/>
    </source>
</evidence>
<evidence type="ECO:0000256" key="5">
    <source>
        <dbReference type="ARBA" id="ARBA00022516"/>
    </source>
</evidence>
<dbReference type="GO" id="GO:0047184">
    <property type="term" value="F:1-acylglycerophosphocholine O-acyltransferase activity"/>
    <property type="evidence" value="ECO:0007669"/>
    <property type="project" value="UniProtKB-EC"/>
</dbReference>
<keyword evidence="21" id="KW-1185">Reference proteome</keyword>
<evidence type="ECO:0000256" key="3">
    <source>
        <dbReference type="ARBA" id="ARBA00005074"/>
    </source>
</evidence>
<dbReference type="GO" id="GO:0071617">
    <property type="term" value="F:lysophospholipid acyltransferase activity"/>
    <property type="evidence" value="ECO:0007669"/>
    <property type="project" value="TreeGrafter"/>
</dbReference>
<organism evidence="20">
    <name type="scientific">Oppiella nova</name>
    <dbReference type="NCBI Taxonomy" id="334625"/>
    <lineage>
        <taxon>Eukaryota</taxon>
        <taxon>Metazoa</taxon>
        <taxon>Ecdysozoa</taxon>
        <taxon>Arthropoda</taxon>
        <taxon>Chelicerata</taxon>
        <taxon>Arachnida</taxon>
        <taxon>Acari</taxon>
        <taxon>Acariformes</taxon>
        <taxon>Sarcoptiformes</taxon>
        <taxon>Oribatida</taxon>
        <taxon>Brachypylina</taxon>
        <taxon>Oppioidea</taxon>
        <taxon>Oppiidae</taxon>
        <taxon>Oppiella</taxon>
    </lineage>
</organism>
<evidence type="ECO:0000256" key="12">
    <source>
        <dbReference type="ARBA" id="ARBA00023209"/>
    </source>
</evidence>
<feature type="transmembrane region" description="Helical" evidence="19">
    <location>
        <begin position="31"/>
        <end position="48"/>
    </location>
</feature>
<evidence type="ECO:0000256" key="10">
    <source>
        <dbReference type="ARBA" id="ARBA00023098"/>
    </source>
</evidence>
<evidence type="ECO:0000313" key="21">
    <source>
        <dbReference type="Proteomes" id="UP000728032"/>
    </source>
</evidence>
<dbReference type="EC" id="2.3.1.n6" evidence="17"/>